<accession>A0A858REC3</accession>
<dbReference type="AlphaFoldDB" id="A0A858REC3"/>
<evidence type="ECO:0000313" key="10">
    <source>
        <dbReference type="Proteomes" id="UP000501812"/>
    </source>
</evidence>
<dbReference type="KEGG" id="luo:HHL09_06510"/>
<dbReference type="GO" id="GO:0005524">
    <property type="term" value="F:ATP binding"/>
    <property type="evidence" value="ECO:0007669"/>
    <property type="project" value="UniProtKB-KW"/>
</dbReference>
<gene>
    <name evidence="9" type="ORF">HHL09_06510</name>
</gene>
<dbReference type="SUPFAM" id="SSF52540">
    <property type="entry name" value="P-loop containing nucleoside triphosphate hydrolases"/>
    <property type="match status" value="1"/>
</dbReference>
<keyword evidence="3" id="KW-0805">Transcription regulation</keyword>
<dbReference type="SMART" id="SM00448">
    <property type="entry name" value="REC"/>
    <property type="match status" value="1"/>
</dbReference>
<keyword evidence="5" id="KW-0804">Transcription</keyword>
<evidence type="ECO:0000313" key="9">
    <source>
        <dbReference type="EMBL" id="QJE95446.1"/>
    </source>
</evidence>
<dbReference type="InterPro" id="IPR025943">
    <property type="entry name" value="Sigma_54_int_dom_ATP-bd_2"/>
</dbReference>
<dbReference type="FunFam" id="3.40.50.300:FF:000006">
    <property type="entry name" value="DNA-binding transcriptional regulator NtrC"/>
    <property type="match status" value="1"/>
</dbReference>
<dbReference type="InterPro" id="IPR027417">
    <property type="entry name" value="P-loop_NTPase"/>
</dbReference>
<keyword evidence="1" id="KW-0547">Nucleotide-binding</keyword>
<keyword evidence="4" id="KW-0238">DNA-binding</keyword>
<dbReference type="EMBL" id="CP051774">
    <property type="protein sequence ID" value="QJE95446.1"/>
    <property type="molecule type" value="Genomic_DNA"/>
</dbReference>
<organism evidence="9 10">
    <name type="scientific">Luteolibacter luteus</name>
    <dbReference type="NCBI Taxonomy" id="2728835"/>
    <lineage>
        <taxon>Bacteria</taxon>
        <taxon>Pseudomonadati</taxon>
        <taxon>Verrucomicrobiota</taxon>
        <taxon>Verrucomicrobiia</taxon>
        <taxon>Verrucomicrobiales</taxon>
        <taxon>Verrucomicrobiaceae</taxon>
        <taxon>Luteolibacter</taxon>
    </lineage>
</organism>
<evidence type="ECO:0000256" key="5">
    <source>
        <dbReference type="ARBA" id="ARBA00023163"/>
    </source>
</evidence>
<keyword evidence="6" id="KW-0597">Phosphoprotein</keyword>
<dbReference type="InterPro" id="IPR001789">
    <property type="entry name" value="Sig_transdc_resp-reg_receiver"/>
</dbReference>
<dbReference type="PANTHER" id="PTHR32071">
    <property type="entry name" value="TRANSCRIPTIONAL REGULATORY PROTEIN"/>
    <property type="match status" value="1"/>
</dbReference>
<dbReference type="PROSITE" id="PS00675">
    <property type="entry name" value="SIGMA54_INTERACT_1"/>
    <property type="match status" value="1"/>
</dbReference>
<dbReference type="InterPro" id="IPR003593">
    <property type="entry name" value="AAA+_ATPase"/>
</dbReference>
<sequence>MADAPPEQTILLVDQDHDFLEWATKHLTANGLRILRCDNADNAVKVVEKTPVDLVVADIQLQPFDGLELLSRLRQSSPSTLVILTTGFPSTGQVIEATQRGAHDVMRKEALPFELRPVVESALQTADDRRSAEQPAAEMPSLDGRVKIIGVSRALQDVFKIVGRVARSDAPVLVTGESGTGKELVAKAIHEYSPRRQQELIAINCGAIPENLLESELFGHEKGSFTGAIARRAGRFEQADGGTLFLDEIGDMPLSVQVKLLRVLQDGTFSRVGSNETLSADVRIVTATNKTLSSEVAAGRFREDLYYRLNVVEIRLPPLRERAEDIPLLAEFFLQRITRKNGMARIRLSAEAISALQAHRWPGNVRELENTIARACALASSTVLLPADIPLAAAPGSEKGGVKQALGRLLDSVPAGENAIAWFARELAACSLERHDGDLKEAGAELGISASELRRILASTDAAKLAAIGGDE</sequence>
<dbReference type="Gene3D" id="3.40.50.300">
    <property type="entry name" value="P-loop containing nucleotide triphosphate hydrolases"/>
    <property type="match status" value="1"/>
</dbReference>
<dbReference type="CDD" id="cd00156">
    <property type="entry name" value="REC"/>
    <property type="match status" value="1"/>
</dbReference>
<dbReference type="InterPro" id="IPR002078">
    <property type="entry name" value="Sigma_54_int"/>
</dbReference>
<dbReference type="InterPro" id="IPR025944">
    <property type="entry name" value="Sigma_54_int_dom_CS"/>
</dbReference>
<dbReference type="PROSITE" id="PS00676">
    <property type="entry name" value="SIGMA54_INTERACT_2"/>
    <property type="match status" value="1"/>
</dbReference>
<evidence type="ECO:0000256" key="2">
    <source>
        <dbReference type="ARBA" id="ARBA00022840"/>
    </source>
</evidence>
<feature type="domain" description="Sigma-54 factor interaction" evidence="7">
    <location>
        <begin position="148"/>
        <end position="377"/>
    </location>
</feature>
<dbReference type="GO" id="GO:0006355">
    <property type="term" value="P:regulation of DNA-templated transcription"/>
    <property type="evidence" value="ECO:0007669"/>
    <property type="project" value="InterPro"/>
</dbReference>
<dbReference type="Gene3D" id="1.10.8.60">
    <property type="match status" value="1"/>
</dbReference>
<dbReference type="SMART" id="SM00382">
    <property type="entry name" value="AAA"/>
    <property type="match status" value="1"/>
</dbReference>
<dbReference type="Pfam" id="PF25601">
    <property type="entry name" value="AAA_lid_14"/>
    <property type="match status" value="1"/>
</dbReference>
<dbReference type="Pfam" id="PF00158">
    <property type="entry name" value="Sigma54_activat"/>
    <property type="match status" value="1"/>
</dbReference>
<dbReference type="CDD" id="cd00009">
    <property type="entry name" value="AAA"/>
    <property type="match status" value="1"/>
</dbReference>
<proteinExistence type="predicted"/>
<dbReference type="RefSeq" id="WP_169453760.1">
    <property type="nucleotide sequence ID" value="NZ_CP051774.1"/>
</dbReference>
<dbReference type="Proteomes" id="UP000501812">
    <property type="component" value="Chromosome"/>
</dbReference>
<reference evidence="9 10" key="1">
    <citation type="submission" date="2020-04" db="EMBL/GenBank/DDBJ databases">
        <title>Luteolibacter sp. G-1-1-1 isolated from soil.</title>
        <authorList>
            <person name="Dahal R.H."/>
        </authorList>
    </citation>
    <scope>NUCLEOTIDE SEQUENCE [LARGE SCALE GENOMIC DNA]</scope>
    <source>
        <strain evidence="9 10">G-1-1-1</strain>
    </source>
</reference>
<dbReference type="Gene3D" id="3.40.50.2300">
    <property type="match status" value="1"/>
</dbReference>
<dbReference type="GO" id="GO:0003677">
    <property type="term" value="F:DNA binding"/>
    <property type="evidence" value="ECO:0007669"/>
    <property type="project" value="UniProtKB-KW"/>
</dbReference>
<dbReference type="GO" id="GO:0000160">
    <property type="term" value="P:phosphorelay signal transduction system"/>
    <property type="evidence" value="ECO:0007669"/>
    <property type="project" value="InterPro"/>
</dbReference>
<dbReference type="InterPro" id="IPR058031">
    <property type="entry name" value="AAA_lid_NorR"/>
</dbReference>
<keyword evidence="2" id="KW-0067">ATP-binding</keyword>
<evidence type="ECO:0000256" key="1">
    <source>
        <dbReference type="ARBA" id="ARBA00022741"/>
    </source>
</evidence>
<dbReference type="SUPFAM" id="SSF52172">
    <property type="entry name" value="CheY-like"/>
    <property type="match status" value="1"/>
</dbReference>
<protein>
    <submittedName>
        <fullName evidence="9">Sigma-54-dependent Fis family transcriptional regulator</fullName>
    </submittedName>
</protein>
<feature type="modified residue" description="4-aspartylphosphate" evidence="6">
    <location>
        <position position="58"/>
    </location>
</feature>
<name>A0A858REC3_9BACT</name>
<dbReference type="PROSITE" id="PS00688">
    <property type="entry name" value="SIGMA54_INTERACT_3"/>
    <property type="match status" value="1"/>
</dbReference>
<dbReference type="PROSITE" id="PS50045">
    <property type="entry name" value="SIGMA54_INTERACT_4"/>
    <property type="match status" value="1"/>
</dbReference>
<evidence type="ECO:0000256" key="4">
    <source>
        <dbReference type="ARBA" id="ARBA00023125"/>
    </source>
</evidence>
<dbReference type="PROSITE" id="PS50110">
    <property type="entry name" value="RESPONSE_REGULATORY"/>
    <property type="match status" value="1"/>
</dbReference>
<evidence type="ECO:0000259" key="8">
    <source>
        <dbReference type="PROSITE" id="PS50110"/>
    </source>
</evidence>
<evidence type="ECO:0000256" key="3">
    <source>
        <dbReference type="ARBA" id="ARBA00023015"/>
    </source>
</evidence>
<evidence type="ECO:0000256" key="6">
    <source>
        <dbReference type="PROSITE-ProRule" id="PRU00169"/>
    </source>
</evidence>
<feature type="domain" description="Response regulatory" evidence="8">
    <location>
        <begin position="9"/>
        <end position="123"/>
    </location>
</feature>
<dbReference type="InterPro" id="IPR025662">
    <property type="entry name" value="Sigma_54_int_dom_ATP-bd_1"/>
</dbReference>
<evidence type="ECO:0000259" key="7">
    <source>
        <dbReference type="PROSITE" id="PS50045"/>
    </source>
</evidence>
<dbReference type="InterPro" id="IPR011006">
    <property type="entry name" value="CheY-like_superfamily"/>
</dbReference>
<dbReference type="Pfam" id="PF00072">
    <property type="entry name" value="Response_reg"/>
    <property type="match status" value="1"/>
</dbReference>
<keyword evidence="10" id="KW-1185">Reference proteome</keyword>